<proteinExistence type="predicted"/>
<gene>
    <name evidence="1" type="ORF">CGC59_02350</name>
</gene>
<dbReference type="EMBL" id="CP022383">
    <property type="protein sequence ID" value="ATA78588.1"/>
    <property type="molecule type" value="Genomic_DNA"/>
</dbReference>
<reference evidence="2" key="1">
    <citation type="submission" date="2017-06" db="EMBL/GenBank/DDBJ databases">
        <title>Capnocytophaga spp. assemblies.</title>
        <authorList>
            <person name="Gulvik C.A."/>
        </authorList>
    </citation>
    <scope>NUCLEOTIDE SEQUENCE [LARGE SCALE GENOMIC DNA]</scope>
    <source>
        <strain evidence="2">H4486</strain>
    </source>
</reference>
<dbReference type="Proteomes" id="UP000217334">
    <property type="component" value="Chromosome"/>
</dbReference>
<dbReference type="RefSeq" id="WP_095900736.1">
    <property type="nucleotide sequence ID" value="NZ_CP022383.1"/>
</dbReference>
<accession>A0A250F3F3</accession>
<organism evidence="1 2">
    <name type="scientific">Capnocytophaga sputigena</name>
    <dbReference type="NCBI Taxonomy" id="1019"/>
    <lineage>
        <taxon>Bacteria</taxon>
        <taxon>Pseudomonadati</taxon>
        <taxon>Bacteroidota</taxon>
        <taxon>Flavobacteriia</taxon>
        <taxon>Flavobacteriales</taxon>
        <taxon>Flavobacteriaceae</taxon>
        <taxon>Capnocytophaga</taxon>
    </lineage>
</organism>
<evidence type="ECO:0000313" key="1">
    <source>
        <dbReference type="EMBL" id="ATA78588.1"/>
    </source>
</evidence>
<evidence type="ECO:0000313" key="2">
    <source>
        <dbReference type="Proteomes" id="UP000217334"/>
    </source>
</evidence>
<sequence length="255" mass="30285">MKYSNKLSPYIEEAYQLFSTYSIDKHLSVCDCGNCITLTEIDDLCRIRLRELSLQQISTYIEAMLVSTDKAIVEVHYFLPRMLELLCEGKVFYIDEGFSLSKCHFERLDLWKAPEIDFLKRFSLAFFEEVLSEKYSEITTAEDWLVCFGLAGLPIQPLLDCWIANAYKINAIRYFEEIFMYSLQARGIEYHHTYFKDKHRELNIQITEWLNNSKTLKIFYEAIEKLLLSDIVLNEKVVYQLENMYNILEFELKNR</sequence>
<protein>
    <submittedName>
        <fullName evidence="1">Uncharacterized protein</fullName>
    </submittedName>
</protein>
<dbReference type="AlphaFoldDB" id="A0A250F3F3"/>
<name>A0A250F3F3_CAPSP</name>